<dbReference type="PROSITE" id="PS51257">
    <property type="entry name" value="PROKAR_LIPOPROTEIN"/>
    <property type="match status" value="1"/>
</dbReference>
<sequence length="230" mass="24685">MRRYIRAMSNTTTRAIMIAILALGCAPSRTPAAEETSTAEQTSGAEAVSSDPCRGSALELDRVAAECRVETARNGVDRAADASVLVARVEPVSVRSGERARIPVAFRNATAEPLEVVLPPHVGIGGTDIERDGERVGYRDEYSGLAFAMGCASPCRWIRVVLEPGGTLHAVVDVSARVRVRRGTTAPEMHDGEAIPPGRYDLVIWTPWLGPSADGRVVQRRVRTTVDVTP</sequence>
<dbReference type="EMBL" id="CP011125">
    <property type="protein sequence ID" value="AKF03509.1"/>
    <property type="molecule type" value="Genomic_DNA"/>
</dbReference>
<name>A0A0F6SDI6_9BACT</name>
<accession>A0A0F6SDI6</accession>
<evidence type="ECO:0000256" key="2">
    <source>
        <dbReference type="SAM" id="SignalP"/>
    </source>
</evidence>
<feature type="signal peptide" evidence="2">
    <location>
        <begin position="1"/>
        <end position="32"/>
    </location>
</feature>
<dbReference type="KEGG" id="samy:DB32_000658"/>
<reference evidence="3 4" key="1">
    <citation type="submission" date="2015-03" db="EMBL/GenBank/DDBJ databases">
        <title>Genome assembly of Sandaracinus amylolyticus DSM 53668.</title>
        <authorList>
            <person name="Sharma G."/>
            <person name="Subramanian S."/>
        </authorList>
    </citation>
    <scope>NUCLEOTIDE SEQUENCE [LARGE SCALE GENOMIC DNA]</scope>
    <source>
        <strain evidence="3 4">DSM 53668</strain>
    </source>
</reference>
<dbReference type="AlphaFoldDB" id="A0A0F6SDI6"/>
<proteinExistence type="predicted"/>
<protein>
    <submittedName>
        <fullName evidence="3">Uncharacterized protein</fullName>
    </submittedName>
</protein>
<keyword evidence="2" id="KW-0732">Signal</keyword>
<feature type="chain" id="PRO_5002509737" evidence="2">
    <location>
        <begin position="33"/>
        <end position="230"/>
    </location>
</feature>
<evidence type="ECO:0000256" key="1">
    <source>
        <dbReference type="SAM" id="MobiDB-lite"/>
    </source>
</evidence>
<feature type="region of interest" description="Disordered" evidence="1">
    <location>
        <begin position="31"/>
        <end position="52"/>
    </location>
</feature>
<gene>
    <name evidence="3" type="ORF">DB32_000658</name>
</gene>
<evidence type="ECO:0000313" key="3">
    <source>
        <dbReference type="EMBL" id="AKF03509.1"/>
    </source>
</evidence>
<feature type="compositionally biased region" description="Polar residues" evidence="1">
    <location>
        <begin position="35"/>
        <end position="44"/>
    </location>
</feature>
<organism evidence="3 4">
    <name type="scientific">Sandaracinus amylolyticus</name>
    <dbReference type="NCBI Taxonomy" id="927083"/>
    <lineage>
        <taxon>Bacteria</taxon>
        <taxon>Pseudomonadati</taxon>
        <taxon>Myxococcota</taxon>
        <taxon>Polyangia</taxon>
        <taxon>Polyangiales</taxon>
        <taxon>Sandaracinaceae</taxon>
        <taxon>Sandaracinus</taxon>
    </lineage>
</organism>
<dbReference type="STRING" id="927083.DB32_000658"/>
<keyword evidence="4" id="KW-1185">Reference proteome</keyword>
<dbReference type="Proteomes" id="UP000034883">
    <property type="component" value="Chromosome"/>
</dbReference>
<evidence type="ECO:0000313" key="4">
    <source>
        <dbReference type="Proteomes" id="UP000034883"/>
    </source>
</evidence>